<dbReference type="OrthoDB" id="9770388at2"/>
<organism evidence="2 3">
    <name type="scientific">Desulfitobacterium dichloroeliminans (strain LMG P-21439 / DCA1)</name>
    <dbReference type="NCBI Taxonomy" id="871963"/>
    <lineage>
        <taxon>Bacteria</taxon>
        <taxon>Bacillati</taxon>
        <taxon>Bacillota</taxon>
        <taxon>Clostridia</taxon>
        <taxon>Eubacteriales</taxon>
        <taxon>Desulfitobacteriaceae</taxon>
        <taxon>Desulfitobacterium</taxon>
    </lineage>
</organism>
<dbReference type="SUPFAM" id="SSF56266">
    <property type="entry name" value="DmpA/ArgJ-like"/>
    <property type="match status" value="1"/>
</dbReference>
<dbReference type="Pfam" id="PF03576">
    <property type="entry name" value="Peptidase_S58"/>
    <property type="match status" value="1"/>
</dbReference>
<evidence type="ECO:0000313" key="3">
    <source>
        <dbReference type="Proteomes" id="UP000010797"/>
    </source>
</evidence>
<gene>
    <name evidence="2" type="ordered locus">Desdi_2163</name>
</gene>
<protein>
    <submittedName>
        <fullName evidence="2">L-aminopeptidase/D-esterase</fullName>
    </submittedName>
</protein>
<dbReference type="PANTHER" id="PTHR36512">
    <property type="entry name" value="D-AMINOPEPTIDASE"/>
    <property type="match status" value="1"/>
</dbReference>
<dbReference type="EMBL" id="CP003344">
    <property type="protein sequence ID" value="AGA69604.1"/>
    <property type="molecule type" value="Genomic_DNA"/>
</dbReference>
<dbReference type="RefSeq" id="WP_015262584.1">
    <property type="nucleotide sequence ID" value="NC_019903.1"/>
</dbReference>
<accession>L0F709</accession>
<keyword evidence="2" id="KW-0378">Hydrolase</keyword>
<sequence>MQRKSARSYGLWMGELTPGPKNDITDVPGVLVGHVSLIKGSGPLIPGKGPVRTGVTAIRPHPGNLYRQPCWAGIHVINGFGKSLGVPFIQETGVLNSPILLTNTLSVNDAAQGMLSYLLKENPEIGNDARTPNLVVFECDDSYLNDIRGRHVKPWDAILALNRATDSLMVQGNVGAGVGMSLYQLKGGIGSASRSVSIQGRPFLIGMLALTNYGRLEDFLLNGVPVGLKLKINSGGEVPGSLILVGLTNAPLSRWQLNMLATRSAMGVGRTGGVSRMGSGEFCLMVNTNGLSQDKLLDDWEMDPLFKAVVELTAESIWNSMFFATSMEGRDEHVRKALPVSEILNRAELFFL</sequence>
<keyword evidence="2" id="KW-0645">Protease</keyword>
<dbReference type="PANTHER" id="PTHR36512:SF3">
    <property type="entry name" value="BLR5678 PROTEIN"/>
    <property type="match status" value="1"/>
</dbReference>
<comment type="similarity">
    <text evidence="1">Belongs to the peptidase S58 family.</text>
</comment>
<dbReference type="HOGENOM" id="CLU_024709_0_0_9"/>
<keyword evidence="3" id="KW-1185">Reference proteome</keyword>
<dbReference type="CDD" id="cd02253">
    <property type="entry name" value="DmpA"/>
    <property type="match status" value="1"/>
</dbReference>
<dbReference type="GO" id="GO:0004177">
    <property type="term" value="F:aminopeptidase activity"/>
    <property type="evidence" value="ECO:0007669"/>
    <property type="project" value="UniProtKB-KW"/>
</dbReference>
<dbReference type="KEGG" id="ddl:Desdi_2163"/>
<dbReference type="STRING" id="871963.Desdi_2163"/>
<dbReference type="AlphaFoldDB" id="L0F709"/>
<evidence type="ECO:0000313" key="2">
    <source>
        <dbReference type="EMBL" id="AGA69604.1"/>
    </source>
</evidence>
<evidence type="ECO:0000256" key="1">
    <source>
        <dbReference type="ARBA" id="ARBA00007068"/>
    </source>
</evidence>
<dbReference type="InterPro" id="IPR005321">
    <property type="entry name" value="Peptidase_S58_DmpA"/>
</dbReference>
<keyword evidence="2" id="KW-0031">Aminopeptidase</keyword>
<dbReference type="eggNOG" id="COG3191">
    <property type="taxonomic scope" value="Bacteria"/>
</dbReference>
<proteinExistence type="inferred from homology"/>
<reference evidence="3" key="1">
    <citation type="submission" date="2012-02" db="EMBL/GenBank/DDBJ databases">
        <title>Complete sequence of Desulfitobacterium dichloroeliminans LMG P-21439.</title>
        <authorList>
            <person name="Lucas S."/>
            <person name="Han J."/>
            <person name="Lapidus A."/>
            <person name="Cheng J.-F."/>
            <person name="Goodwin L."/>
            <person name="Pitluck S."/>
            <person name="Peters L."/>
            <person name="Ovchinnikova G."/>
            <person name="Teshima H."/>
            <person name="Detter J.C."/>
            <person name="Han C."/>
            <person name="Tapia R."/>
            <person name="Land M."/>
            <person name="Hauser L."/>
            <person name="Kyrpides N."/>
            <person name="Ivanova N."/>
            <person name="Pagani I."/>
            <person name="Kruse T."/>
            <person name="de Vos W.M."/>
            <person name="Boon N."/>
            <person name="Smidt H."/>
            <person name="Woyke T."/>
        </authorList>
    </citation>
    <scope>NUCLEOTIDE SEQUENCE [LARGE SCALE GENOMIC DNA]</scope>
    <source>
        <strain evidence="3">LMG P-21439 / DCA1</strain>
    </source>
</reference>
<dbReference type="Proteomes" id="UP000010797">
    <property type="component" value="Chromosome"/>
</dbReference>
<dbReference type="InterPro" id="IPR016117">
    <property type="entry name" value="ArgJ-like_dom_sf"/>
</dbReference>
<dbReference type="Gene3D" id="3.60.70.12">
    <property type="entry name" value="L-amino peptidase D-ALA esterase/amidase"/>
    <property type="match status" value="1"/>
</dbReference>
<name>L0F709_DESDL</name>